<gene>
    <name evidence="3" type="ORF">ZOSMA_694G00010</name>
</gene>
<dbReference type="InterPro" id="IPR051758">
    <property type="entry name" value="ERF/AP2-like"/>
</dbReference>
<reference evidence="4" key="1">
    <citation type="journal article" date="2016" name="Nature">
        <title>The genome of the seagrass Zostera marina reveals angiosperm adaptation to the sea.</title>
        <authorList>
            <person name="Olsen J.L."/>
            <person name="Rouze P."/>
            <person name="Verhelst B."/>
            <person name="Lin Y.-C."/>
            <person name="Bayer T."/>
            <person name="Collen J."/>
            <person name="Dattolo E."/>
            <person name="De Paoli E."/>
            <person name="Dittami S."/>
            <person name="Maumus F."/>
            <person name="Michel G."/>
            <person name="Kersting A."/>
            <person name="Lauritano C."/>
            <person name="Lohaus R."/>
            <person name="Toepel M."/>
            <person name="Tonon T."/>
            <person name="Vanneste K."/>
            <person name="Amirebrahimi M."/>
            <person name="Brakel J."/>
            <person name="Bostroem C."/>
            <person name="Chovatia M."/>
            <person name="Grimwood J."/>
            <person name="Jenkins J.W."/>
            <person name="Jueterbock A."/>
            <person name="Mraz A."/>
            <person name="Stam W.T."/>
            <person name="Tice H."/>
            <person name="Bornberg-Bauer E."/>
            <person name="Green P.J."/>
            <person name="Pearson G.A."/>
            <person name="Procaccini G."/>
            <person name="Duarte C.M."/>
            <person name="Schmutz J."/>
            <person name="Reusch T.B.H."/>
            <person name="Van de Peer Y."/>
        </authorList>
    </citation>
    <scope>NUCLEOTIDE SEQUENCE [LARGE SCALE GENOMIC DNA]</scope>
    <source>
        <strain evidence="4">cv. Finnish</strain>
    </source>
</reference>
<evidence type="ECO:0000313" key="3">
    <source>
        <dbReference type="EMBL" id="KMZ59408.1"/>
    </source>
</evidence>
<proteinExistence type="inferred from homology"/>
<dbReference type="EMBL" id="LFYR01001792">
    <property type="protein sequence ID" value="KMZ59408.1"/>
    <property type="molecule type" value="Genomic_DNA"/>
</dbReference>
<keyword evidence="4" id="KW-1185">Reference proteome</keyword>
<dbReference type="PANTHER" id="PTHR31657:SF87">
    <property type="entry name" value="ETHYLENE-RESPONSIVE TRANSCRIPTION FACTOR RAP2-13"/>
    <property type="match status" value="1"/>
</dbReference>
<comment type="caution">
    <text evidence="3">The sequence shown here is derived from an EMBL/GenBank/DDBJ whole genome shotgun (WGS) entry which is preliminary data.</text>
</comment>
<organism evidence="3 4">
    <name type="scientific">Zostera marina</name>
    <name type="common">Eelgrass</name>
    <dbReference type="NCBI Taxonomy" id="29655"/>
    <lineage>
        <taxon>Eukaryota</taxon>
        <taxon>Viridiplantae</taxon>
        <taxon>Streptophyta</taxon>
        <taxon>Embryophyta</taxon>
        <taxon>Tracheophyta</taxon>
        <taxon>Spermatophyta</taxon>
        <taxon>Magnoliopsida</taxon>
        <taxon>Liliopsida</taxon>
        <taxon>Zosteraceae</taxon>
        <taxon>Zostera</taxon>
    </lineage>
</organism>
<evidence type="ECO:0008006" key="5">
    <source>
        <dbReference type="Google" id="ProtNLM"/>
    </source>
</evidence>
<evidence type="ECO:0000256" key="2">
    <source>
        <dbReference type="ARBA" id="ARBA00024343"/>
    </source>
</evidence>
<dbReference type="Proteomes" id="UP000036987">
    <property type="component" value="Unassembled WGS sequence"/>
</dbReference>
<name>A0A0K9NS33_ZOSMR</name>
<keyword evidence="1" id="KW-0010">Activator</keyword>
<evidence type="ECO:0000256" key="1">
    <source>
        <dbReference type="ARBA" id="ARBA00023159"/>
    </source>
</evidence>
<evidence type="ECO:0000313" key="4">
    <source>
        <dbReference type="Proteomes" id="UP000036987"/>
    </source>
</evidence>
<protein>
    <recommendedName>
        <fullName evidence="5">AP2/ERF domain-containing protein</fullName>
    </recommendedName>
</protein>
<accession>A0A0K9NS33</accession>
<dbReference type="AlphaFoldDB" id="A0A0K9NS33"/>
<sequence length="77" mass="8657">MSFLTPRASTPMERTALKISTTKLYCGVRQWHWGKWVAEIHLPKNAHVSGSELLIPLRKQLLHTTSLSTNSVVISSD</sequence>
<comment type="similarity">
    <text evidence="2">Belongs to the AP2/ERF transcription factor family. ERF subfamily.</text>
</comment>
<dbReference type="OrthoDB" id="663856at2759"/>
<dbReference type="PANTHER" id="PTHR31657">
    <property type="entry name" value="ETHYLENE-RESPONSIVE TRANSCRIPTION FACTOR ERF061"/>
    <property type="match status" value="1"/>
</dbReference>